<evidence type="ECO:0000256" key="6">
    <source>
        <dbReference type="ARBA" id="ARBA00023136"/>
    </source>
</evidence>
<comment type="subcellular location">
    <subcellularLocation>
        <location evidence="1">Cell inner membrane</location>
        <topology evidence="1">Single-pass type II membrane protein</topology>
        <orientation evidence="1">Periplasmic side</orientation>
    </subcellularLocation>
</comment>
<comment type="similarity">
    <text evidence="8">Belongs to the PpiD chaperone family.</text>
</comment>
<dbReference type="Gene3D" id="1.10.4030.10">
    <property type="entry name" value="Porin chaperone SurA, peptide-binding domain"/>
    <property type="match status" value="1"/>
</dbReference>
<protein>
    <recommendedName>
        <fullName evidence="9">Periplasmic chaperone PpiD</fullName>
    </recommendedName>
    <alternativeName>
        <fullName evidence="10">Periplasmic folding chaperone</fullName>
    </alternativeName>
</protein>
<evidence type="ECO:0000259" key="13">
    <source>
        <dbReference type="PROSITE" id="PS50198"/>
    </source>
</evidence>
<name>A0A1L1PLY6_HYDIT</name>
<dbReference type="SUPFAM" id="SSF109998">
    <property type="entry name" value="Triger factor/SurA peptide-binding domain-like"/>
    <property type="match status" value="1"/>
</dbReference>
<evidence type="ECO:0000256" key="3">
    <source>
        <dbReference type="ARBA" id="ARBA00022519"/>
    </source>
</evidence>
<evidence type="ECO:0000313" key="14">
    <source>
        <dbReference type="EMBL" id="CDN87957.1"/>
    </source>
</evidence>
<evidence type="ECO:0000256" key="12">
    <source>
        <dbReference type="SAM" id="Phobius"/>
    </source>
</evidence>
<keyword evidence="11 14" id="KW-0413">Isomerase</keyword>
<dbReference type="PANTHER" id="PTHR47529">
    <property type="entry name" value="PEPTIDYL-PROLYL CIS-TRANS ISOMERASE D"/>
    <property type="match status" value="1"/>
</dbReference>
<keyword evidence="3" id="KW-0997">Cell inner membrane</keyword>
<reference evidence="15" key="2">
    <citation type="submission" date="2014-11" db="EMBL/GenBank/DDBJ databases">
        <title>Draft genome sequence of Hydrogenophaga intermedia S1.</title>
        <authorList>
            <person name="Gan H.M."/>
            <person name="Chew T.H."/>
            <person name="Stolz A."/>
        </authorList>
    </citation>
    <scope>NUCLEOTIDE SEQUENCE [LARGE SCALE GENOMIC DNA]</scope>
    <source>
        <strain evidence="15">S1</strain>
    </source>
</reference>
<dbReference type="Pfam" id="PF13624">
    <property type="entry name" value="SurA_N_3"/>
    <property type="match status" value="1"/>
</dbReference>
<keyword evidence="11" id="KW-0697">Rotamase</keyword>
<keyword evidence="2" id="KW-1003">Cell membrane</keyword>
<dbReference type="InterPro" id="IPR027304">
    <property type="entry name" value="Trigger_fact/SurA_dom_sf"/>
</dbReference>
<proteinExistence type="inferred from homology"/>
<evidence type="ECO:0000256" key="11">
    <source>
        <dbReference type="PROSITE-ProRule" id="PRU00278"/>
    </source>
</evidence>
<dbReference type="AlphaFoldDB" id="A0A1L1PLY6"/>
<dbReference type="GO" id="GO:0005886">
    <property type="term" value="C:plasma membrane"/>
    <property type="evidence" value="ECO:0007669"/>
    <property type="project" value="UniProtKB-SubCell"/>
</dbReference>
<dbReference type="EMBL" id="CCAE010000017">
    <property type="protein sequence ID" value="CDN87957.1"/>
    <property type="molecule type" value="Genomic_DNA"/>
</dbReference>
<evidence type="ECO:0000256" key="4">
    <source>
        <dbReference type="ARBA" id="ARBA00022692"/>
    </source>
</evidence>
<keyword evidence="6 12" id="KW-0472">Membrane</keyword>
<dbReference type="InterPro" id="IPR000297">
    <property type="entry name" value="PPIase_PpiC"/>
</dbReference>
<evidence type="ECO:0000256" key="7">
    <source>
        <dbReference type="ARBA" id="ARBA00023186"/>
    </source>
</evidence>
<evidence type="ECO:0000256" key="1">
    <source>
        <dbReference type="ARBA" id="ARBA00004382"/>
    </source>
</evidence>
<evidence type="ECO:0000313" key="15">
    <source>
        <dbReference type="Proteomes" id="UP000028878"/>
    </source>
</evidence>
<evidence type="ECO:0000256" key="5">
    <source>
        <dbReference type="ARBA" id="ARBA00022989"/>
    </source>
</evidence>
<accession>A0A1L1PLY6</accession>
<dbReference type="Pfam" id="PF13616">
    <property type="entry name" value="Rotamase_3"/>
    <property type="match status" value="1"/>
</dbReference>
<gene>
    <name evidence="14" type="ORF">BN948_02386</name>
</gene>
<feature type="domain" description="PpiC" evidence="13">
    <location>
        <begin position="268"/>
        <end position="371"/>
    </location>
</feature>
<feature type="transmembrane region" description="Helical" evidence="12">
    <location>
        <begin position="12"/>
        <end position="29"/>
    </location>
</feature>
<dbReference type="InterPro" id="IPR046357">
    <property type="entry name" value="PPIase_dom_sf"/>
</dbReference>
<dbReference type="PANTHER" id="PTHR47529:SF1">
    <property type="entry name" value="PERIPLASMIC CHAPERONE PPID"/>
    <property type="match status" value="1"/>
</dbReference>
<evidence type="ECO:0000256" key="8">
    <source>
        <dbReference type="ARBA" id="ARBA00038408"/>
    </source>
</evidence>
<evidence type="ECO:0000256" key="2">
    <source>
        <dbReference type="ARBA" id="ARBA00022475"/>
    </source>
</evidence>
<dbReference type="InterPro" id="IPR052029">
    <property type="entry name" value="PpiD_chaperone"/>
</dbReference>
<dbReference type="GO" id="GO:0003755">
    <property type="term" value="F:peptidyl-prolyl cis-trans isomerase activity"/>
    <property type="evidence" value="ECO:0007669"/>
    <property type="project" value="UniProtKB-KW"/>
</dbReference>
<dbReference type="RefSeq" id="WP_009515222.1">
    <property type="nucleotide sequence ID" value="NZ_CCAE010000017.1"/>
</dbReference>
<dbReference type="Gene3D" id="3.10.50.40">
    <property type="match status" value="1"/>
</dbReference>
<keyword evidence="5 12" id="KW-1133">Transmembrane helix</keyword>
<keyword evidence="15" id="KW-1185">Reference proteome</keyword>
<dbReference type="Proteomes" id="UP000028878">
    <property type="component" value="Unassembled WGS sequence"/>
</dbReference>
<organism evidence="14 15">
    <name type="scientific">Hydrogenophaga intermedia</name>
    <dbReference type="NCBI Taxonomy" id="65786"/>
    <lineage>
        <taxon>Bacteria</taxon>
        <taxon>Pseudomonadati</taxon>
        <taxon>Pseudomonadota</taxon>
        <taxon>Betaproteobacteria</taxon>
        <taxon>Burkholderiales</taxon>
        <taxon>Comamonadaceae</taxon>
        <taxon>Hydrogenophaga</taxon>
    </lineage>
</organism>
<sequence>MFDSIRDHKKYLMGFLLILIIPSFVLFGVEGYTRFSEGGEAVATVDGKDIKRAEWEQAHREESQRLRQAMPTIDPAMLDSEEARYATLERMVRDRVVAAAAQNLHLYTSDQRLARELQSNPTIAAMRRPDGSLDVGAYRQLLSRQGMTPEMFEASVRADLSQRQVLQSVQNSGFASNAMARVSLDAFFEKRQLRSKTFSAKDFTSRVKPSDADIEAFYQQNQALFQAGEQADVEYLVLDAAALEKSVVLNEADLRSYYEQNVAQLSGAEERRASHILLSVPAGATPEQKAEVRKKAEDLLAQVKADPSRFAELAKANSQDPGSAPNGGDLDFFGRGAMVPPFEQAVFALKKGEISNLVESDFGFHIIQLTDIKAPPQRSFAELRPQIEEALRKQQAQRQFAESADTFTNLVYEQPDSLQPTAERLKLQVQTTKGLQRTPAPGDDGVLANRRLLEALFAPESTSGKRNTEAIDVGSNRLVSARVVAYHPARTLSLDEVRDQVRARLVAQRAAELAKEEGEKQLAAWKGGADAAALGASVTVSRDAPLDLDPRVLDAALSADPKALPAWVGVNLGEQGYAVVQVNRVVPRGDVDAQRLAQEVQQVSQWWSGAESLAYYETLKARYKASIKVPRPGAATVAAR</sequence>
<dbReference type="SUPFAM" id="SSF54534">
    <property type="entry name" value="FKBP-like"/>
    <property type="match status" value="1"/>
</dbReference>
<keyword evidence="4 12" id="KW-0812">Transmembrane</keyword>
<reference evidence="15" key="1">
    <citation type="submission" date="2014-02" db="EMBL/GenBank/DDBJ databases">
        <authorList>
            <person name="Gan H."/>
        </authorList>
    </citation>
    <scope>NUCLEOTIDE SEQUENCE [LARGE SCALE GENOMIC DNA]</scope>
    <source>
        <strain evidence="15">S1</strain>
    </source>
</reference>
<keyword evidence="7" id="KW-0143">Chaperone</keyword>
<evidence type="ECO:0000256" key="10">
    <source>
        <dbReference type="ARBA" id="ARBA00042775"/>
    </source>
</evidence>
<evidence type="ECO:0000256" key="9">
    <source>
        <dbReference type="ARBA" id="ARBA00040743"/>
    </source>
</evidence>
<dbReference type="PROSITE" id="PS50198">
    <property type="entry name" value="PPIC_PPIASE_2"/>
    <property type="match status" value="1"/>
</dbReference>